<evidence type="ECO:0000256" key="1">
    <source>
        <dbReference type="SAM" id="MobiDB-lite"/>
    </source>
</evidence>
<dbReference type="GeneID" id="91087790"/>
<dbReference type="KEGG" id="cdep:91087790"/>
<gene>
    <name evidence="3" type="ORF">L203_103579</name>
</gene>
<evidence type="ECO:0000313" key="3">
    <source>
        <dbReference type="EMBL" id="WVN88373.1"/>
    </source>
</evidence>
<feature type="compositionally biased region" description="Polar residues" evidence="1">
    <location>
        <begin position="70"/>
        <end position="87"/>
    </location>
</feature>
<evidence type="ECO:0000259" key="2">
    <source>
        <dbReference type="PROSITE" id="PS50897"/>
    </source>
</evidence>
<dbReference type="AlphaFoldDB" id="A0AAJ8JTY4"/>
<reference evidence="3" key="3">
    <citation type="submission" date="2024-01" db="EMBL/GenBank/DDBJ databases">
        <authorList>
            <person name="Coelho M.A."/>
            <person name="David-Palma M."/>
            <person name="Shea T."/>
            <person name="Sun S."/>
            <person name="Cuomo C.A."/>
            <person name="Heitman J."/>
        </authorList>
    </citation>
    <scope>NUCLEOTIDE SEQUENCE</scope>
    <source>
        <strain evidence="3">CBS 7841</strain>
    </source>
</reference>
<proteinExistence type="predicted"/>
<dbReference type="RefSeq" id="XP_066069073.1">
    <property type="nucleotide sequence ID" value="XM_066212976.1"/>
</dbReference>
<dbReference type="Pfam" id="PF10607">
    <property type="entry name" value="CTLH"/>
    <property type="match status" value="1"/>
</dbReference>
<dbReference type="SMART" id="SM00757">
    <property type="entry name" value="CRA"/>
    <property type="match status" value="1"/>
</dbReference>
<dbReference type="Proteomes" id="UP000094043">
    <property type="component" value="Chromosome 4"/>
</dbReference>
<name>A0AAJ8JTY4_9TREE</name>
<feature type="region of interest" description="Disordered" evidence="1">
    <location>
        <begin position="70"/>
        <end position="104"/>
    </location>
</feature>
<sequence length="386" mass="42144">MDIHQNVRITSPALTIKLPAQRKSEPLQAAKPTLNSLHDVVVDYMSCRAYAGTVRALSRISVEHETTFAPTLSSSSNGVTGGDQNEGSGDAVADGMEVDSDNRARKTTMEDKILRSIERRRELLDFVLSGAINKAIEVLKTHFPAVLADQETNGSVTTSANNSIASGTITPKSRLPAASVLPPDSASLTHNVPVLCTSLVPAHIRLNLQIQQFIESFRQLNPSSNNSSPSSSISSLSTSQTLGGSSGTTLTHALTAAHGLHSEAKKLSPDERAIYLQEIKDVGALFAYENIEASPLKGFLDQGRRIRLAEQVNMAILNSEGKPPQSQLEEHSRRMVAIYKVLEANKIDTAPTWTSEDGPVKERIALYWKFRDIKNFDFHEFVTSEW</sequence>
<dbReference type="PROSITE" id="PS50897">
    <property type="entry name" value="CTLH"/>
    <property type="match status" value="1"/>
</dbReference>
<evidence type="ECO:0000313" key="4">
    <source>
        <dbReference type="Proteomes" id="UP000094043"/>
    </source>
</evidence>
<reference evidence="3" key="1">
    <citation type="submission" date="2016-06" db="EMBL/GenBank/DDBJ databases">
        <authorList>
            <person name="Cuomo C."/>
            <person name="Litvintseva A."/>
            <person name="Heitman J."/>
            <person name="Chen Y."/>
            <person name="Sun S."/>
            <person name="Springer D."/>
            <person name="Dromer F."/>
            <person name="Young S."/>
            <person name="Zeng Q."/>
            <person name="Chapman S."/>
            <person name="Gujja S."/>
            <person name="Saif S."/>
            <person name="Birren B."/>
        </authorList>
    </citation>
    <scope>NUCLEOTIDE SEQUENCE</scope>
    <source>
        <strain evidence="3">CBS 7841</strain>
    </source>
</reference>
<feature type="region of interest" description="Disordered" evidence="1">
    <location>
        <begin position="224"/>
        <end position="247"/>
    </location>
</feature>
<keyword evidence="4" id="KW-1185">Reference proteome</keyword>
<reference evidence="3" key="2">
    <citation type="journal article" date="2022" name="Elife">
        <title>Obligate sexual reproduction of a homothallic fungus closely related to the Cryptococcus pathogenic species complex.</title>
        <authorList>
            <person name="Passer A.R."/>
            <person name="Clancey S.A."/>
            <person name="Shea T."/>
            <person name="David-Palma M."/>
            <person name="Averette A.F."/>
            <person name="Boekhout T."/>
            <person name="Porcel B.M."/>
            <person name="Nowrousian M."/>
            <person name="Cuomo C.A."/>
            <person name="Sun S."/>
            <person name="Heitman J."/>
            <person name="Coelho M.A."/>
        </authorList>
    </citation>
    <scope>NUCLEOTIDE SEQUENCE</scope>
    <source>
        <strain evidence="3">CBS 7841</strain>
    </source>
</reference>
<dbReference type="InterPro" id="IPR006595">
    <property type="entry name" value="CTLH_C"/>
</dbReference>
<accession>A0AAJ8JTY4</accession>
<organism evidence="3 4">
    <name type="scientific">Cryptococcus depauperatus CBS 7841</name>
    <dbReference type="NCBI Taxonomy" id="1295531"/>
    <lineage>
        <taxon>Eukaryota</taxon>
        <taxon>Fungi</taxon>
        <taxon>Dikarya</taxon>
        <taxon>Basidiomycota</taxon>
        <taxon>Agaricomycotina</taxon>
        <taxon>Tremellomycetes</taxon>
        <taxon>Tremellales</taxon>
        <taxon>Cryptococcaceae</taxon>
        <taxon>Cryptococcus</taxon>
    </lineage>
</organism>
<dbReference type="InterPro" id="IPR024964">
    <property type="entry name" value="CTLH/CRA"/>
</dbReference>
<feature type="domain" description="CTLH" evidence="2">
    <location>
        <begin position="116"/>
        <end position="224"/>
    </location>
</feature>
<protein>
    <recommendedName>
        <fullName evidence="2">CTLH domain-containing protein</fullName>
    </recommendedName>
</protein>
<dbReference type="EMBL" id="CP143787">
    <property type="protein sequence ID" value="WVN88373.1"/>
    <property type="molecule type" value="Genomic_DNA"/>
</dbReference>
<dbReference type="InterPro" id="IPR013144">
    <property type="entry name" value="CRA_dom"/>
</dbReference>